<proteinExistence type="predicted"/>
<accession>A0A9N8HCS9</accession>
<comment type="caution">
    <text evidence="2">The sequence shown here is derived from an EMBL/GenBank/DDBJ whole genome shotgun (WGS) entry which is preliminary data.</text>
</comment>
<dbReference type="Proteomes" id="UP001153069">
    <property type="component" value="Unassembled WGS sequence"/>
</dbReference>
<evidence type="ECO:0000313" key="3">
    <source>
        <dbReference type="Proteomes" id="UP001153069"/>
    </source>
</evidence>
<feature type="compositionally biased region" description="Basic and acidic residues" evidence="1">
    <location>
        <begin position="112"/>
        <end position="123"/>
    </location>
</feature>
<feature type="region of interest" description="Disordered" evidence="1">
    <location>
        <begin position="79"/>
        <end position="144"/>
    </location>
</feature>
<organism evidence="2 3">
    <name type="scientific">Seminavis robusta</name>
    <dbReference type="NCBI Taxonomy" id="568900"/>
    <lineage>
        <taxon>Eukaryota</taxon>
        <taxon>Sar</taxon>
        <taxon>Stramenopiles</taxon>
        <taxon>Ochrophyta</taxon>
        <taxon>Bacillariophyta</taxon>
        <taxon>Bacillariophyceae</taxon>
        <taxon>Bacillariophycidae</taxon>
        <taxon>Naviculales</taxon>
        <taxon>Naviculaceae</taxon>
        <taxon>Seminavis</taxon>
    </lineage>
</organism>
<feature type="region of interest" description="Disordered" evidence="1">
    <location>
        <begin position="1"/>
        <end position="53"/>
    </location>
</feature>
<evidence type="ECO:0000313" key="2">
    <source>
        <dbReference type="EMBL" id="CAB9505453.1"/>
    </source>
</evidence>
<reference evidence="2" key="1">
    <citation type="submission" date="2020-06" db="EMBL/GenBank/DDBJ databases">
        <authorList>
            <consortium name="Plant Systems Biology data submission"/>
        </authorList>
    </citation>
    <scope>NUCLEOTIDE SEQUENCE</scope>
    <source>
        <strain evidence="2">D6</strain>
    </source>
</reference>
<protein>
    <submittedName>
        <fullName evidence="2">Uncharacterized protein</fullName>
    </submittedName>
</protein>
<dbReference type="AlphaFoldDB" id="A0A9N8HCS9"/>
<evidence type="ECO:0000256" key="1">
    <source>
        <dbReference type="SAM" id="MobiDB-lite"/>
    </source>
</evidence>
<dbReference type="EMBL" id="CAICTM010000230">
    <property type="protein sequence ID" value="CAB9505453.1"/>
    <property type="molecule type" value="Genomic_DNA"/>
</dbReference>
<name>A0A9N8HCS9_9STRA</name>
<keyword evidence="3" id="KW-1185">Reference proteome</keyword>
<gene>
    <name evidence="2" type="ORF">SEMRO_231_G093720.1</name>
</gene>
<feature type="compositionally biased region" description="Polar residues" evidence="1">
    <location>
        <begin position="36"/>
        <end position="48"/>
    </location>
</feature>
<sequence length="144" mass="16104">MSLKDDLAYASSDGEGEENRKPPPMSQARQFFIPTPKSSFNKNSTGDSKQSKRKFTEAFGDTSFSDIVFNTLTTKKKAKPTLVAPSTDNSWKHNAEKNKNKAKKAPVVLRKTKVETVKEHNSSDDDDEVQIVAPPRTMSKRSLR</sequence>
<feature type="compositionally biased region" description="Basic and acidic residues" evidence="1">
    <location>
        <begin position="90"/>
        <end position="99"/>
    </location>
</feature>